<dbReference type="InterPro" id="IPR045920">
    <property type="entry name" value="DUF6339"/>
</dbReference>
<protein>
    <submittedName>
        <fullName evidence="1">Uncharacterized protein</fullName>
    </submittedName>
</protein>
<dbReference type="Pfam" id="PF19866">
    <property type="entry name" value="DUF6339"/>
    <property type="match status" value="1"/>
</dbReference>
<dbReference type="AlphaFoldDB" id="A0A1G9CYN6"/>
<evidence type="ECO:0000313" key="1">
    <source>
        <dbReference type="EMBL" id="SDK56761.1"/>
    </source>
</evidence>
<dbReference type="EMBL" id="FNFK01000039">
    <property type="protein sequence ID" value="SDK56761.1"/>
    <property type="molecule type" value="Genomic_DNA"/>
</dbReference>
<dbReference type="OrthoDB" id="2830174at2"/>
<proteinExistence type="predicted"/>
<dbReference type="STRING" id="426701.SAMN04488098_103910"/>
<reference evidence="2" key="1">
    <citation type="submission" date="2016-10" db="EMBL/GenBank/DDBJ databases">
        <authorList>
            <person name="Varghese N."/>
            <person name="Submissions S."/>
        </authorList>
    </citation>
    <scope>NUCLEOTIDE SEQUENCE [LARGE SCALE GENOMIC DNA]</scope>
    <source>
        <strain evidence="2">DSM 19181</strain>
    </source>
</reference>
<sequence>MINWDGIQYSVSDAERDFEALKVNTTSIEPVIMSDEFISLRNKLIQSRNAVFEQGEFDYVNKLDYKFDLMYGIEIYKLLESSIGFTGRTASNDDVWRFLSVQVIPDVVHSRWGMNEDHFYKTPRRTWLKTIWWYIHLSWNNNEEETFNILKNNSTDTILQLVERPGIGYNISIFRTLMLKYSDYTDRDLFRRVLKLNTARLLAVSPELMDGGVSAYVDELFRDAQGGT</sequence>
<gene>
    <name evidence="1" type="ORF">SAMN04488098_103910</name>
</gene>
<dbReference type="RefSeq" id="WP_091267879.1">
    <property type="nucleotide sequence ID" value="NZ_FNFK01000039.1"/>
</dbReference>
<keyword evidence="2" id="KW-1185">Reference proteome</keyword>
<evidence type="ECO:0000313" key="2">
    <source>
        <dbReference type="Proteomes" id="UP000199433"/>
    </source>
</evidence>
<dbReference type="Proteomes" id="UP000199433">
    <property type="component" value="Unassembled WGS sequence"/>
</dbReference>
<organism evidence="1 2">
    <name type="scientific">Alkalibacterium thalassium</name>
    <dbReference type="NCBI Taxonomy" id="426701"/>
    <lineage>
        <taxon>Bacteria</taxon>
        <taxon>Bacillati</taxon>
        <taxon>Bacillota</taxon>
        <taxon>Bacilli</taxon>
        <taxon>Lactobacillales</taxon>
        <taxon>Carnobacteriaceae</taxon>
        <taxon>Alkalibacterium</taxon>
    </lineage>
</organism>
<accession>A0A1G9CYN6</accession>
<name>A0A1G9CYN6_9LACT</name>